<evidence type="ECO:0000313" key="3">
    <source>
        <dbReference type="Proteomes" id="UP000822688"/>
    </source>
</evidence>
<reference evidence="2" key="1">
    <citation type="submission" date="2020-06" db="EMBL/GenBank/DDBJ databases">
        <title>WGS assembly of Ceratodon purpureus strain R40.</title>
        <authorList>
            <person name="Carey S.B."/>
            <person name="Jenkins J."/>
            <person name="Shu S."/>
            <person name="Lovell J.T."/>
            <person name="Sreedasyam A."/>
            <person name="Maumus F."/>
            <person name="Tiley G.P."/>
            <person name="Fernandez-Pozo N."/>
            <person name="Barry K."/>
            <person name="Chen C."/>
            <person name="Wang M."/>
            <person name="Lipzen A."/>
            <person name="Daum C."/>
            <person name="Saski C.A."/>
            <person name="Payton A.C."/>
            <person name="Mcbreen J.C."/>
            <person name="Conrad R.E."/>
            <person name="Kollar L.M."/>
            <person name="Olsson S."/>
            <person name="Huttunen S."/>
            <person name="Landis J.B."/>
            <person name="Wickett N.J."/>
            <person name="Johnson M.G."/>
            <person name="Rensing S.A."/>
            <person name="Grimwood J."/>
            <person name="Schmutz J."/>
            <person name="Mcdaniel S.F."/>
        </authorList>
    </citation>
    <scope>NUCLEOTIDE SEQUENCE</scope>
    <source>
        <strain evidence="2">R40</strain>
    </source>
</reference>
<dbReference type="InterPro" id="IPR008554">
    <property type="entry name" value="Glutaredoxin-like"/>
</dbReference>
<dbReference type="PROSITE" id="PS51354">
    <property type="entry name" value="GLUTAREDOXIN_2"/>
    <property type="match status" value="1"/>
</dbReference>
<comment type="caution">
    <text evidence="2">The sequence shown here is derived from an EMBL/GenBank/DDBJ whole genome shotgun (WGS) entry which is preliminary data.</text>
</comment>
<name>A0A8T0G699_CERPU</name>
<evidence type="ECO:0000313" key="2">
    <source>
        <dbReference type="EMBL" id="KAG0553987.1"/>
    </source>
</evidence>
<protein>
    <recommendedName>
        <fullName evidence="1">Glutaredoxin-like protein</fullName>
    </recommendedName>
</protein>
<comment type="similarity">
    <text evidence="1">Belongs to the glutaredoxin family.</text>
</comment>
<dbReference type="PANTHER" id="PTHR33558:SF1">
    <property type="entry name" value="GLUTAREDOXIN-LIKE PROTEIN C5ORF63 HOMOLOG"/>
    <property type="match status" value="1"/>
</dbReference>
<dbReference type="Gene3D" id="3.40.30.10">
    <property type="entry name" value="Glutaredoxin"/>
    <property type="match status" value="1"/>
</dbReference>
<gene>
    <name evidence="2" type="ORF">KC19_12G053900</name>
</gene>
<dbReference type="InterPro" id="IPR052565">
    <property type="entry name" value="Glutaredoxin-like_YDR286C"/>
</dbReference>
<dbReference type="AlphaFoldDB" id="A0A8T0G699"/>
<dbReference type="EMBL" id="CM026433">
    <property type="protein sequence ID" value="KAG0553987.1"/>
    <property type="molecule type" value="Genomic_DNA"/>
</dbReference>
<dbReference type="Proteomes" id="UP000822688">
    <property type="component" value="Chromosome 12"/>
</dbReference>
<dbReference type="Pfam" id="PF05768">
    <property type="entry name" value="Glrx-like"/>
    <property type="match status" value="1"/>
</dbReference>
<sequence>MYLSTEIGLRLSRSCMRQHVSLLRMSCSFSTSVAGFGDVRKQVFGAGEVSQGKECPVLTESLSSCKSFSRGLGGRFFSTKSPGYSVVSGNSDEGLLFKEESASEQLERRRLVLYSKPGCCLCDALKEKLHLAFMLGGEHDLSDIELEVRDITTNEEWEKLYQYEIPVLRRLRADASEVKFI</sequence>
<keyword evidence="1" id="KW-0249">Electron transport</keyword>
<dbReference type="SUPFAM" id="SSF52833">
    <property type="entry name" value="Thioredoxin-like"/>
    <property type="match status" value="1"/>
</dbReference>
<dbReference type="InterPro" id="IPR036249">
    <property type="entry name" value="Thioredoxin-like_sf"/>
</dbReference>
<dbReference type="PANTHER" id="PTHR33558">
    <property type="entry name" value="GLUTAREDOXIN-LIKE PROTEIN C5ORF63 HOMOLOG"/>
    <property type="match status" value="1"/>
</dbReference>
<keyword evidence="3" id="KW-1185">Reference proteome</keyword>
<proteinExistence type="inferred from homology"/>
<evidence type="ECO:0000256" key="1">
    <source>
        <dbReference type="RuleBase" id="RU363082"/>
    </source>
</evidence>
<keyword evidence="1" id="KW-0813">Transport</keyword>
<organism evidence="2 3">
    <name type="scientific">Ceratodon purpureus</name>
    <name type="common">Fire moss</name>
    <name type="synonym">Dicranum purpureum</name>
    <dbReference type="NCBI Taxonomy" id="3225"/>
    <lineage>
        <taxon>Eukaryota</taxon>
        <taxon>Viridiplantae</taxon>
        <taxon>Streptophyta</taxon>
        <taxon>Embryophyta</taxon>
        <taxon>Bryophyta</taxon>
        <taxon>Bryophytina</taxon>
        <taxon>Bryopsida</taxon>
        <taxon>Dicranidae</taxon>
        <taxon>Pseudoditrichales</taxon>
        <taxon>Ditrichaceae</taxon>
        <taxon>Ceratodon</taxon>
    </lineage>
</organism>
<accession>A0A8T0G699</accession>